<reference evidence="3 4" key="1">
    <citation type="submission" date="2017-08" db="EMBL/GenBank/DDBJ databases">
        <title>Infants hospitalized years apart are colonized by the same room-sourced microbial strains.</title>
        <authorList>
            <person name="Brooks B."/>
            <person name="Olm M.R."/>
            <person name="Firek B.A."/>
            <person name="Baker R."/>
            <person name="Thomas B.C."/>
            <person name="Morowitz M.J."/>
            <person name="Banfield J.F."/>
        </authorList>
    </citation>
    <scope>NUCLEOTIDE SEQUENCE [LARGE SCALE GENOMIC DNA]</scope>
    <source>
        <strain evidence="3">S2_018_000_R2_104</strain>
    </source>
</reference>
<dbReference type="AlphaFoldDB" id="A0A2W4ZIB6"/>
<proteinExistence type="predicted"/>
<evidence type="ECO:0000259" key="2">
    <source>
        <dbReference type="PROSITE" id="PS50234"/>
    </source>
</evidence>
<dbReference type="InterPro" id="IPR028087">
    <property type="entry name" value="Tad_N"/>
</dbReference>
<accession>A0A2W4ZIB6</accession>
<dbReference type="SMART" id="SM00327">
    <property type="entry name" value="VWA"/>
    <property type="match status" value="1"/>
</dbReference>
<protein>
    <recommendedName>
        <fullName evidence="2">VWFA domain-containing protein</fullName>
    </recommendedName>
</protein>
<feature type="transmembrane region" description="Helical" evidence="1">
    <location>
        <begin position="21"/>
        <end position="41"/>
    </location>
</feature>
<sequence length="461" mass="51556">MIKPGALIKRILGYARNTSGVILVWFGFTIPILVTAVGSSVDLAQAYLVRERLSHALDAAALAAAASASENTSDVEKRVQDFIDVNYPPDKIGYTVDINIDNQAETLYVSATARLNTTFMKVFGKDTIDVFVDTEVTKEVKAIEVVLVMDVTGSMGNYSGSKKRIDILKDSAELFIETMFNRVKKEELIKIGLVPYSSSVNVGRYGLGKNPSGTNYDTAFVSNPFNIAYSSTDTSKWRGCVVEKAYPKDVEDHEGPWDMYRYCRNNNASGTPIPNCDTTYNSRTRTYTANRHQNYLCPETPVTPLTNNKTDLLASIDTLKAEGNTYGNIGMVWGYRMISPEFPFREAEPWSNEDWKKAVILMTDGVNQMHPYYSAHGPTSGSGIDNNELDSRMLDVCEEMKEKGVLVYTITFDKDVDRDTKKLYEDCATQPSMWYDAPNSQRLLEVYLTIAKELSNLHLSK</sequence>
<keyword evidence="1" id="KW-0472">Membrane</keyword>
<dbReference type="Pfam" id="PF13400">
    <property type="entry name" value="Tad"/>
    <property type="match status" value="1"/>
</dbReference>
<evidence type="ECO:0000313" key="4">
    <source>
        <dbReference type="Proteomes" id="UP000249557"/>
    </source>
</evidence>
<dbReference type="Gene3D" id="3.40.50.410">
    <property type="entry name" value="von Willebrand factor, type A domain"/>
    <property type="match status" value="2"/>
</dbReference>
<organism evidence="3 4">
    <name type="scientific">Micavibrio aeruginosavorus</name>
    <dbReference type="NCBI Taxonomy" id="349221"/>
    <lineage>
        <taxon>Bacteria</taxon>
        <taxon>Pseudomonadati</taxon>
        <taxon>Bdellovibrionota</taxon>
        <taxon>Bdellovibrionia</taxon>
        <taxon>Bdellovibrionales</taxon>
        <taxon>Pseudobdellovibrionaceae</taxon>
        <taxon>Micavibrio</taxon>
    </lineage>
</organism>
<feature type="domain" description="VWFA" evidence="2">
    <location>
        <begin position="144"/>
        <end position="454"/>
    </location>
</feature>
<keyword evidence="1" id="KW-0812">Transmembrane</keyword>
<gene>
    <name evidence="3" type="ORF">DI626_10445</name>
</gene>
<dbReference type="Proteomes" id="UP000249557">
    <property type="component" value="Unassembled WGS sequence"/>
</dbReference>
<evidence type="ECO:0000313" key="3">
    <source>
        <dbReference type="EMBL" id="PZO82060.1"/>
    </source>
</evidence>
<dbReference type="PROSITE" id="PS50234">
    <property type="entry name" value="VWFA"/>
    <property type="match status" value="1"/>
</dbReference>
<dbReference type="EMBL" id="QFNK01000281">
    <property type="protein sequence ID" value="PZO82060.1"/>
    <property type="molecule type" value="Genomic_DNA"/>
</dbReference>
<name>A0A2W4ZIB6_9BACT</name>
<dbReference type="InterPro" id="IPR002035">
    <property type="entry name" value="VWF_A"/>
</dbReference>
<dbReference type="InterPro" id="IPR036465">
    <property type="entry name" value="vWFA_dom_sf"/>
</dbReference>
<keyword evidence="1" id="KW-1133">Transmembrane helix</keyword>
<evidence type="ECO:0000256" key="1">
    <source>
        <dbReference type="SAM" id="Phobius"/>
    </source>
</evidence>
<comment type="caution">
    <text evidence="3">The sequence shown here is derived from an EMBL/GenBank/DDBJ whole genome shotgun (WGS) entry which is preliminary data.</text>
</comment>
<dbReference type="SUPFAM" id="SSF53300">
    <property type="entry name" value="vWA-like"/>
    <property type="match status" value="1"/>
</dbReference>